<accession>A0ABN0BNI2</accession>
<dbReference type="PANTHER" id="PTHR43752:SF2">
    <property type="entry name" value="BNR_ASP-BOX REPEAT FAMILY PROTEIN"/>
    <property type="match status" value="1"/>
</dbReference>
<evidence type="ECO:0000313" key="4">
    <source>
        <dbReference type="Proteomes" id="UP000005101"/>
    </source>
</evidence>
<keyword evidence="4" id="KW-1185">Reference proteome</keyword>
<proteinExistence type="predicted"/>
<name>A0ABN0BNI2_BACFG</name>
<feature type="signal peptide" evidence="1">
    <location>
        <begin position="1"/>
        <end position="23"/>
    </location>
</feature>
<dbReference type="EMBL" id="EQ973215">
    <property type="protein sequence ID" value="EFR54445.1"/>
    <property type="molecule type" value="Genomic_DNA"/>
</dbReference>
<feature type="chain" id="PRO_5046458738" evidence="1">
    <location>
        <begin position="24"/>
        <end position="568"/>
    </location>
</feature>
<evidence type="ECO:0000256" key="1">
    <source>
        <dbReference type="SAM" id="SignalP"/>
    </source>
</evidence>
<organism evidence="3 4">
    <name type="scientific">Bacteroides fragilis 3_1_12</name>
    <dbReference type="NCBI Taxonomy" id="457424"/>
    <lineage>
        <taxon>Bacteria</taxon>
        <taxon>Pseudomonadati</taxon>
        <taxon>Bacteroidota</taxon>
        <taxon>Bacteroidia</taxon>
        <taxon>Bacteroidales</taxon>
        <taxon>Bacteroidaceae</taxon>
        <taxon>Bacteroides</taxon>
    </lineage>
</organism>
<evidence type="ECO:0000313" key="3">
    <source>
        <dbReference type="EMBL" id="EFR54445.1"/>
    </source>
</evidence>
<sequence length="568" mass="63373">MMKRLSTLCLLAAGFFLSGQAQQARPLVLDSVCAPLKVATPPSDAYIGLSLLDNGEVRHYNYGEQAVAGAVYLSSTDHGLTWKRVNRAKEMPFADRQSPVSKEYIRLVDMGAMGVYCIRTSGGLAGGRTLTKVADRSSIMIKPPVFIKNGKRIVVAAHGGVTPKGCYTYVSDDDGLTWKCSNTVTSPDHRGGGFHKGIRWNHGAVEPTVVELKDGTLWMLMRTSQDRHYQAFSQDGGLTWSESEPSPFYGTITMPTLGRLADGRLLLFWCNTTPLPEKEGTNGVWDDVFTNRDVTHVAVSDDDGKTWTGFRELYMDPMRNDSDYAVNGGGIDRGVHQAQFVEVAPGKVLASIGQHPLHRAMMMFDVNWLYEKSRFNNFSDSLSQWSTFNYIDGIKGHCAYNRIQGCRLESHPEKEGCQVLHLSYQPDASLVADTRGAVWNFPAMKKGTFTASLRIPEGSHSVSLLLNDRWMNPSDTVARYESMYELPLTRKQLGVKDDRWHEVSLEWDLSQKRPQARVRVDGRLRSLRLPLRNKSQNGISYVHFIAPPAEADPGIYLEWVRAEADGTI</sequence>
<dbReference type="PANTHER" id="PTHR43752">
    <property type="entry name" value="BNR/ASP-BOX REPEAT FAMILY PROTEIN"/>
    <property type="match status" value="1"/>
</dbReference>
<dbReference type="SUPFAM" id="SSF110296">
    <property type="entry name" value="Oligoxyloglucan reducing end-specific cellobiohydrolase"/>
    <property type="match status" value="1"/>
</dbReference>
<feature type="domain" description="Sialidase" evidence="2">
    <location>
        <begin position="141"/>
        <end position="317"/>
    </location>
</feature>
<keyword evidence="1" id="KW-0732">Signal</keyword>
<dbReference type="Proteomes" id="UP000005101">
    <property type="component" value="Unassembled WGS sequence"/>
</dbReference>
<dbReference type="CDD" id="cd15482">
    <property type="entry name" value="Sialidase_non-viral"/>
    <property type="match status" value="1"/>
</dbReference>
<evidence type="ECO:0000259" key="2">
    <source>
        <dbReference type="Pfam" id="PF13088"/>
    </source>
</evidence>
<dbReference type="InterPro" id="IPR011040">
    <property type="entry name" value="Sialidase"/>
</dbReference>
<gene>
    <name evidence="3" type="ORF">BFAG_03143</name>
</gene>
<reference evidence="3 4" key="1">
    <citation type="submission" date="2008-12" db="EMBL/GenBank/DDBJ databases">
        <title>Annotation of Bacteroides fragilis strain 3_1_12.</title>
        <authorList>
            <consortium name="The Broad Institute Genome Sequencing Platform"/>
            <person name="Ward D."/>
            <person name="Young S.K."/>
            <person name="Kodira C.D."/>
            <person name="Zeng Q."/>
            <person name="Koehrsen M."/>
            <person name="Alvarado L."/>
            <person name="Berlin A."/>
            <person name="Borenstein D."/>
            <person name="Chen Z."/>
            <person name="Engels R."/>
            <person name="Freedman E."/>
            <person name="Gellesch M."/>
            <person name="Goldberg J."/>
            <person name="Griggs A."/>
            <person name="Gujja S."/>
            <person name="Heiman D."/>
            <person name="Hepburn T."/>
            <person name="Howarth C."/>
            <person name="Jen D."/>
            <person name="Larson L."/>
            <person name="Lewis B."/>
            <person name="Mehta T."/>
            <person name="Park D."/>
            <person name="Pearson M."/>
            <person name="Roberts A."/>
            <person name="Saif S."/>
            <person name="Shea T."/>
            <person name="Shenoy N."/>
            <person name="Sisk P."/>
            <person name="Stolte C."/>
            <person name="Sykes S."/>
            <person name="Walk T."/>
            <person name="White J."/>
            <person name="Yandava C."/>
            <person name="Allen-Vercoe E."/>
            <person name="Strauss J."/>
            <person name="Ambrose C."/>
            <person name="Lander E."/>
            <person name="Nusbaum C."/>
            <person name="Galagan J."/>
            <person name="Birren B."/>
        </authorList>
    </citation>
    <scope>NUCLEOTIDE SEQUENCE [LARGE SCALE GENOMIC DNA]</scope>
    <source>
        <strain evidence="3 4">3_1_12</strain>
    </source>
</reference>
<dbReference type="Pfam" id="PF13088">
    <property type="entry name" value="BNR_2"/>
    <property type="match status" value="1"/>
</dbReference>
<dbReference type="Gene3D" id="2.120.10.10">
    <property type="match status" value="1"/>
</dbReference>
<protein>
    <submittedName>
        <fullName evidence="3">BNR/Asp-box repeat protein</fullName>
    </submittedName>
</protein>